<keyword evidence="3" id="KW-1185">Reference proteome</keyword>
<accession>A0A085NPN8</accession>
<organism evidence="2">
    <name type="scientific">Trichuris suis</name>
    <name type="common">pig whipworm</name>
    <dbReference type="NCBI Taxonomy" id="68888"/>
    <lineage>
        <taxon>Eukaryota</taxon>
        <taxon>Metazoa</taxon>
        <taxon>Ecdysozoa</taxon>
        <taxon>Nematoda</taxon>
        <taxon>Enoplea</taxon>
        <taxon>Dorylaimia</taxon>
        <taxon>Trichinellida</taxon>
        <taxon>Trichuridae</taxon>
        <taxon>Trichuris</taxon>
    </lineage>
</organism>
<protein>
    <submittedName>
        <fullName evidence="2">Uncharacterized protein</fullName>
    </submittedName>
</protein>
<proteinExistence type="predicted"/>
<evidence type="ECO:0000313" key="1">
    <source>
        <dbReference type="EMBL" id="KFD51956.1"/>
    </source>
</evidence>
<feature type="non-terminal residue" evidence="2">
    <location>
        <position position="82"/>
    </location>
</feature>
<dbReference type="EMBL" id="KL367482">
    <property type="protein sequence ID" value="KFD71434.1"/>
    <property type="molecule type" value="Genomic_DNA"/>
</dbReference>
<gene>
    <name evidence="1" type="ORF">M513_07088</name>
    <name evidence="2" type="ORF">M514_07088</name>
</gene>
<dbReference type="AlphaFoldDB" id="A0A085NPN8"/>
<name>A0A085NPN8_9BILA</name>
<sequence length="82" mass="9510">DKPKQRAERYPIGKVQNECCWFLGFEEAGCYVPPAGRTYGETEGDVTFSSYTAIHQFRRLQFHTNPYCHEGSHHIVVFSNRL</sequence>
<feature type="non-terminal residue" evidence="2">
    <location>
        <position position="1"/>
    </location>
</feature>
<reference evidence="2 3" key="1">
    <citation type="journal article" date="2014" name="Nat. Genet.">
        <title>Genome and transcriptome of the porcine whipworm Trichuris suis.</title>
        <authorList>
            <person name="Jex A.R."/>
            <person name="Nejsum P."/>
            <person name="Schwarz E.M."/>
            <person name="Hu L."/>
            <person name="Young N.D."/>
            <person name="Hall R.S."/>
            <person name="Korhonen P.K."/>
            <person name="Liao S."/>
            <person name="Thamsborg S."/>
            <person name="Xia J."/>
            <person name="Xu P."/>
            <person name="Wang S."/>
            <person name="Scheerlinck J.P."/>
            <person name="Hofmann A."/>
            <person name="Sternberg P.W."/>
            <person name="Wang J."/>
            <person name="Gasser R.B."/>
        </authorList>
    </citation>
    <scope>NUCLEOTIDE SEQUENCE [LARGE SCALE GENOMIC DNA]</scope>
    <source>
        <strain evidence="2">DCEP-RM93F</strain>
        <strain evidence="1">DCEP-RM93M</strain>
    </source>
</reference>
<dbReference type="Proteomes" id="UP000030764">
    <property type="component" value="Unassembled WGS sequence"/>
</dbReference>
<evidence type="ECO:0000313" key="2">
    <source>
        <dbReference type="EMBL" id="KFD71434.1"/>
    </source>
</evidence>
<dbReference type="EMBL" id="KL363233">
    <property type="protein sequence ID" value="KFD51956.1"/>
    <property type="molecule type" value="Genomic_DNA"/>
</dbReference>
<evidence type="ECO:0000313" key="3">
    <source>
        <dbReference type="Proteomes" id="UP000030764"/>
    </source>
</evidence>
<dbReference type="Proteomes" id="UP000030758">
    <property type="component" value="Unassembled WGS sequence"/>
</dbReference>